<dbReference type="AlphaFoldDB" id="L1LCA4"/>
<feature type="region of interest" description="Disordered" evidence="1">
    <location>
        <begin position="758"/>
        <end position="783"/>
    </location>
</feature>
<evidence type="ECO:0000313" key="2">
    <source>
        <dbReference type="EMBL" id="EKX72773.1"/>
    </source>
</evidence>
<dbReference type="eggNOG" id="ENOG502SV1Z">
    <property type="taxonomic scope" value="Eukaryota"/>
</dbReference>
<evidence type="ECO:0000313" key="3">
    <source>
        <dbReference type="Proteomes" id="UP000031512"/>
    </source>
</evidence>
<organism evidence="2 3">
    <name type="scientific">Theileria equi strain WA</name>
    <dbReference type="NCBI Taxonomy" id="1537102"/>
    <lineage>
        <taxon>Eukaryota</taxon>
        <taxon>Sar</taxon>
        <taxon>Alveolata</taxon>
        <taxon>Apicomplexa</taxon>
        <taxon>Aconoidasida</taxon>
        <taxon>Piroplasmida</taxon>
        <taxon>Theileriidae</taxon>
        <taxon>Theileria</taxon>
    </lineage>
</organism>
<accession>L1LCA4</accession>
<dbReference type="KEGG" id="beq:BEWA_013320"/>
<keyword evidence="3" id="KW-1185">Reference proteome</keyword>
<sequence>MNSLIAPVAQDTHTSMGEIDNYFKSTLEDSFYGIDDSLVYNFGNSYTKYGTSYTRNGTSYTKNFYNTDSLILGDGFAFTTNFDPYSVHFDHDSILQNASIYHNPGLYETAENPNFYRDVYHDPAFYGDYNKTQFIEQDVTNDPYTQYTIPELGGLKGLDVIPVDDPHMLPIDGDDHTRHVDPNGFIDSLRTESGVNKAVKAQVLPQSNGKVEYVSTTMSPMSSVSTPILGGHVARGGHIGSVIPVNGTINNAAPLASGVKVVPKAAGKPVGKTSKSAAVKRVSTQDLALFNSLMDATNVTPLRGQNAMAGQMNEQSYANKEKPLYADLMYNQDMAVHGAGPNALKRKSLNHAVYDGFNGETGQQFFGNGTMKSPYYKMDAFSMEGYTKSLDSLLSCYSLDTHTVSTNASPNNSEMYALEHPANMHPNDKIQGRISLEGRDSVSSFSSNASQEVPQYSRLTRITREPAFQMEPSEATKAHFMEILRNVYAQEYVDGPSTYTLPPEVFLSSYIIDLGKKYDDSQLDVAPPEDHTVYTRVSGDKLKLTKQVLSSRAIASSANLNDGLMRFKNDDTGLCYSPTISWDWDGVHEVSWWNVDSNGDVRNFRTKFPPKAPGIKNGAFEEASAFAKFVENTVRPGNLIRWYPGFNIPIGTNGRANLRKVLHMDRMKNAELCDPVLEANGLKVAAKSTFGDMTIVELYKAAYVLGLWDVAAYNCLKTCKRRGYAFEWLHDIQRAGKRITLDALKYLRGVRESIEQQKNAKNNLHDKIRRRKTPDKRKRMSEV</sequence>
<reference evidence="2 3" key="1">
    <citation type="journal article" date="2012" name="BMC Genomics">
        <title>Comparative genomic analysis and phylogenetic position of Theileria equi.</title>
        <authorList>
            <person name="Kappmeyer L.S."/>
            <person name="Thiagarajan M."/>
            <person name="Herndon D.R."/>
            <person name="Ramsay J.D."/>
            <person name="Caler E."/>
            <person name="Djikeng A."/>
            <person name="Gillespie J.J."/>
            <person name="Lau A.O."/>
            <person name="Roalson E.H."/>
            <person name="Silva J.C."/>
            <person name="Silva M.G."/>
            <person name="Suarez C.E."/>
            <person name="Ueti M.W."/>
            <person name="Nene V.M."/>
            <person name="Mealey R.H."/>
            <person name="Knowles D.P."/>
            <person name="Brayton K.A."/>
        </authorList>
    </citation>
    <scope>NUCLEOTIDE SEQUENCE [LARGE SCALE GENOMIC DNA]</scope>
    <source>
        <strain evidence="2 3">WA</strain>
    </source>
</reference>
<protein>
    <submittedName>
        <fullName evidence="2">Uncharacterized protein</fullName>
    </submittedName>
</protein>
<comment type="caution">
    <text evidence="2">The sequence shown here is derived from an EMBL/GenBank/DDBJ whole genome shotgun (WGS) entry which is preliminary data.</text>
</comment>
<name>L1LCA4_THEEQ</name>
<proteinExistence type="predicted"/>
<gene>
    <name evidence="2" type="ORF">BEWA_013320</name>
</gene>
<dbReference type="Proteomes" id="UP000031512">
    <property type="component" value="Unassembled WGS sequence"/>
</dbReference>
<evidence type="ECO:0000256" key="1">
    <source>
        <dbReference type="SAM" id="MobiDB-lite"/>
    </source>
</evidence>
<feature type="compositionally biased region" description="Basic residues" evidence="1">
    <location>
        <begin position="767"/>
        <end position="783"/>
    </location>
</feature>
<dbReference type="VEuPathDB" id="PiroplasmaDB:BEWA_013320"/>
<dbReference type="EMBL" id="ACOU01000004">
    <property type="protein sequence ID" value="EKX72773.1"/>
    <property type="molecule type" value="Genomic_DNA"/>
</dbReference>
<dbReference type="RefSeq" id="XP_004832225.1">
    <property type="nucleotide sequence ID" value="XM_004832168.1"/>
</dbReference>
<dbReference type="OrthoDB" id="365750at2759"/>
<dbReference type="GeneID" id="15804408"/>